<dbReference type="InterPro" id="IPR001989">
    <property type="entry name" value="Radical_activat_CS"/>
</dbReference>
<comment type="similarity">
    <text evidence="3 14">Belongs to the organic radical-activating enzymes family.</text>
</comment>
<keyword evidence="16" id="KW-0670">Pyruvate</keyword>
<dbReference type="SFLD" id="SFLDG01066">
    <property type="entry name" value="organic_radical-activating_enz"/>
    <property type="match status" value="1"/>
</dbReference>
<keyword evidence="16" id="KW-0456">Lyase</keyword>
<keyword evidence="9 14" id="KW-0479">Metal-binding</keyword>
<dbReference type="Gene3D" id="3.20.20.70">
    <property type="entry name" value="Aldolase class I"/>
    <property type="match status" value="1"/>
</dbReference>
<evidence type="ECO:0000256" key="11">
    <source>
        <dbReference type="ARBA" id="ARBA00023004"/>
    </source>
</evidence>
<dbReference type="GO" id="GO:0005737">
    <property type="term" value="C:cytoplasm"/>
    <property type="evidence" value="ECO:0007669"/>
    <property type="project" value="UniProtKB-SubCell"/>
</dbReference>
<evidence type="ECO:0000256" key="4">
    <source>
        <dbReference type="ARBA" id="ARBA00012303"/>
    </source>
</evidence>
<dbReference type="PROSITE" id="PS51918">
    <property type="entry name" value="RADICAL_SAM"/>
    <property type="match status" value="1"/>
</dbReference>
<keyword evidence="12 14" id="KW-0411">Iron-sulfur</keyword>
<comment type="subcellular location">
    <subcellularLocation>
        <location evidence="2 14">Cytoplasm</location>
    </subcellularLocation>
</comment>
<dbReference type="GO" id="GO:0016829">
    <property type="term" value="F:lyase activity"/>
    <property type="evidence" value="ECO:0007669"/>
    <property type="project" value="UniProtKB-KW"/>
</dbReference>
<comment type="function">
    <text evidence="1 14">Activation of pyruvate formate-lyase under anaerobic conditions by generation of an organic free radical, using S-adenosylmethionine and reduced flavodoxin as cosubstrates to produce 5'-deoxy-adenosine.</text>
</comment>
<keyword evidence="17" id="KW-1185">Reference proteome</keyword>
<name>A0A6B3TUN1_9BACI</name>
<evidence type="ECO:0000256" key="2">
    <source>
        <dbReference type="ARBA" id="ARBA00004496"/>
    </source>
</evidence>
<dbReference type="GO" id="GO:0043365">
    <property type="term" value="F:[formate-C-acetyltransferase]-activating enzyme activity"/>
    <property type="evidence" value="ECO:0007669"/>
    <property type="project" value="UniProtKB-UniRule"/>
</dbReference>
<keyword evidence="10 14" id="KW-0560">Oxidoreductase</keyword>
<feature type="domain" description="Radical SAM core" evidence="15">
    <location>
        <begin position="14"/>
        <end position="245"/>
    </location>
</feature>
<evidence type="ECO:0000256" key="3">
    <source>
        <dbReference type="ARBA" id="ARBA00009777"/>
    </source>
</evidence>
<protein>
    <recommendedName>
        <fullName evidence="5 14">Pyruvate formate-lyase-activating enzyme</fullName>
        <ecNumber evidence="4 14">1.97.1.4</ecNumber>
    </recommendedName>
</protein>
<dbReference type="SUPFAM" id="SSF102114">
    <property type="entry name" value="Radical SAM enzymes"/>
    <property type="match status" value="1"/>
</dbReference>
<evidence type="ECO:0000256" key="7">
    <source>
        <dbReference type="ARBA" id="ARBA00022490"/>
    </source>
</evidence>
<proteinExistence type="inferred from homology"/>
<evidence type="ECO:0000256" key="8">
    <source>
        <dbReference type="ARBA" id="ARBA00022691"/>
    </source>
</evidence>
<dbReference type="NCBIfam" id="TIGR02493">
    <property type="entry name" value="PFLA"/>
    <property type="match status" value="1"/>
</dbReference>
<dbReference type="GO" id="GO:0006006">
    <property type="term" value="P:glucose metabolic process"/>
    <property type="evidence" value="ECO:0007669"/>
    <property type="project" value="UniProtKB-KW"/>
</dbReference>
<dbReference type="PANTHER" id="PTHR30352">
    <property type="entry name" value="PYRUVATE FORMATE-LYASE-ACTIVATING ENZYME"/>
    <property type="match status" value="1"/>
</dbReference>
<dbReference type="InterPro" id="IPR007197">
    <property type="entry name" value="rSAM"/>
</dbReference>
<dbReference type="InterPro" id="IPR012839">
    <property type="entry name" value="Organic_radical_activase"/>
</dbReference>
<keyword evidence="11 14" id="KW-0408">Iron</keyword>
<evidence type="ECO:0000313" key="17">
    <source>
        <dbReference type="Proteomes" id="UP000481621"/>
    </source>
</evidence>
<evidence type="ECO:0000256" key="6">
    <source>
        <dbReference type="ARBA" id="ARBA00022485"/>
    </source>
</evidence>
<reference evidence="16" key="1">
    <citation type="submission" date="2020-02" db="EMBL/GenBank/DDBJ databases">
        <title>Bacillus sedimentmangrovi sp. nov., isolated from sediment of the mangrove ecosystem.</title>
        <authorList>
            <person name="Liu G."/>
        </authorList>
    </citation>
    <scope>NUCLEOTIDE SEQUENCE [LARGE SCALE GENOMIC DNA]</scope>
    <source>
        <strain evidence="16">SgZ-7</strain>
    </source>
</reference>
<evidence type="ECO:0000259" key="15">
    <source>
        <dbReference type="PROSITE" id="PS51918"/>
    </source>
</evidence>
<comment type="caution">
    <text evidence="16">The sequence shown here is derived from an EMBL/GenBank/DDBJ whole genome shotgun (WGS) entry which is preliminary data.</text>
</comment>
<comment type="cofactor">
    <cofactor evidence="14">
        <name>[4Fe-4S] cluster</name>
        <dbReference type="ChEBI" id="CHEBI:49883"/>
    </cofactor>
    <text evidence="14">Binds 1 [4Fe-4S] cluster. The cluster is coordinated with 3 cysteines and an exchangeable S-adenosyl-L-methionine.</text>
</comment>
<dbReference type="GO" id="GO:0051539">
    <property type="term" value="F:4 iron, 4 sulfur cluster binding"/>
    <property type="evidence" value="ECO:0007669"/>
    <property type="project" value="UniProtKB-UniRule"/>
</dbReference>
<evidence type="ECO:0000313" key="16">
    <source>
        <dbReference type="EMBL" id="NEX80352.1"/>
    </source>
</evidence>
<dbReference type="PIRSF" id="PIRSF000371">
    <property type="entry name" value="PFL_act_enz"/>
    <property type="match status" value="1"/>
</dbReference>
<dbReference type="InterPro" id="IPR012838">
    <property type="entry name" value="PFL1_activating"/>
</dbReference>
<dbReference type="CDD" id="cd01335">
    <property type="entry name" value="Radical_SAM"/>
    <property type="match status" value="1"/>
</dbReference>
<evidence type="ECO:0000256" key="12">
    <source>
        <dbReference type="ARBA" id="ARBA00023014"/>
    </source>
</evidence>
<keyword evidence="7 14" id="KW-0963">Cytoplasm</keyword>
<evidence type="ECO:0000256" key="9">
    <source>
        <dbReference type="ARBA" id="ARBA00022723"/>
    </source>
</evidence>
<evidence type="ECO:0000256" key="14">
    <source>
        <dbReference type="RuleBase" id="RU362053"/>
    </source>
</evidence>
<comment type="catalytic activity">
    <reaction evidence="13 14">
        <text>glycyl-[formate C-acetyltransferase] + reduced [flavodoxin] + S-adenosyl-L-methionine = glycin-2-yl radical-[formate C-acetyltransferase] + semiquinone [flavodoxin] + 5'-deoxyadenosine + L-methionine + H(+)</text>
        <dbReference type="Rhea" id="RHEA:19225"/>
        <dbReference type="Rhea" id="RHEA-COMP:10622"/>
        <dbReference type="Rhea" id="RHEA-COMP:12190"/>
        <dbReference type="Rhea" id="RHEA-COMP:12191"/>
        <dbReference type="Rhea" id="RHEA-COMP:14480"/>
        <dbReference type="ChEBI" id="CHEBI:15378"/>
        <dbReference type="ChEBI" id="CHEBI:17319"/>
        <dbReference type="ChEBI" id="CHEBI:29947"/>
        <dbReference type="ChEBI" id="CHEBI:32722"/>
        <dbReference type="ChEBI" id="CHEBI:57618"/>
        <dbReference type="ChEBI" id="CHEBI:57844"/>
        <dbReference type="ChEBI" id="CHEBI:59789"/>
        <dbReference type="ChEBI" id="CHEBI:140311"/>
        <dbReference type="EC" id="1.97.1.4"/>
    </reaction>
</comment>
<dbReference type="InterPro" id="IPR013785">
    <property type="entry name" value="Aldolase_TIM"/>
</dbReference>
<dbReference type="InterPro" id="IPR058240">
    <property type="entry name" value="rSAM_sf"/>
</dbReference>
<evidence type="ECO:0000256" key="10">
    <source>
        <dbReference type="ARBA" id="ARBA00023002"/>
    </source>
</evidence>
<dbReference type="InterPro" id="IPR034465">
    <property type="entry name" value="Pyruvate_for-lyase_activase"/>
</dbReference>
<dbReference type="GO" id="GO:0046872">
    <property type="term" value="F:metal ion binding"/>
    <property type="evidence" value="ECO:0007669"/>
    <property type="project" value="UniProtKB-UniRule"/>
</dbReference>
<dbReference type="EC" id="1.97.1.4" evidence="4 14"/>
<evidence type="ECO:0000256" key="5">
    <source>
        <dbReference type="ARBA" id="ARBA00021356"/>
    </source>
</evidence>
<keyword evidence="8 14" id="KW-0949">S-adenosyl-L-methionine</keyword>
<dbReference type="InterPro" id="IPR034457">
    <property type="entry name" value="Organic_radical-activating"/>
</dbReference>
<dbReference type="SFLD" id="SFLDF00278">
    <property type="entry name" value="pyruvate_formate-lyase_activas"/>
    <property type="match status" value="1"/>
</dbReference>
<dbReference type="PROSITE" id="PS01087">
    <property type="entry name" value="RADICAL_ACTIVATING"/>
    <property type="match status" value="1"/>
</dbReference>
<keyword evidence="6 14" id="KW-0004">4Fe-4S</keyword>
<evidence type="ECO:0000256" key="13">
    <source>
        <dbReference type="ARBA" id="ARBA00047533"/>
    </source>
</evidence>
<dbReference type="PANTHER" id="PTHR30352:SF5">
    <property type="entry name" value="PYRUVATE FORMATE-LYASE 1-ACTIVATING ENZYME"/>
    <property type="match status" value="1"/>
</dbReference>
<dbReference type="SFLD" id="SFLDS00029">
    <property type="entry name" value="Radical_SAM"/>
    <property type="match status" value="1"/>
</dbReference>
<dbReference type="SFLD" id="SFLDG01118">
    <property type="entry name" value="activating_enzymes__group_2"/>
    <property type="match status" value="1"/>
</dbReference>
<dbReference type="Proteomes" id="UP000481621">
    <property type="component" value="Unassembled WGS sequence"/>
</dbReference>
<dbReference type="InterPro" id="IPR040074">
    <property type="entry name" value="BssD/PflA/YjjW"/>
</dbReference>
<dbReference type="RefSeq" id="WP_163252831.1">
    <property type="nucleotide sequence ID" value="NZ_JAAIUV010000049.1"/>
</dbReference>
<gene>
    <name evidence="16" type="primary">pflA</name>
    <name evidence="16" type="ORF">G4Z05_16195</name>
</gene>
<dbReference type="AlphaFoldDB" id="A0A6B3TUN1"/>
<accession>A0A6B3TUN1</accession>
<sequence length="252" mass="28696">MIGNIHSIETFGTVDGPGIRYVIFTQGCLLRCQFCHNADTWEIGTGKTMTVSEIMDDLDSYLPFIQASGGGITVSGGEPLLQISFLIELFKECKKKGIHTTIDSSGGCFSHSKLFIKQLEELLQFTDLILLDVKHINRKKHIQLTGMTNDHILEFAKFLSDREIPIWIRHVLVPTITDDLNDLQKLGEFIGTLNNVQKIEILPYHKLGIYKWEALGHEYPLKHIEPPSDENVEIAYQILKSHWRQHSKLSIE</sequence>
<dbReference type="Pfam" id="PF04055">
    <property type="entry name" value="Radical_SAM"/>
    <property type="match status" value="1"/>
</dbReference>
<evidence type="ECO:0000256" key="1">
    <source>
        <dbReference type="ARBA" id="ARBA00003141"/>
    </source>
</evidence>
<organism evidence="16 17">
    <name type="scientific">Neobacillus thermocopriae</name>
    <dbReference type="NCBI Taxonomy" id="1215031"/>
    <lineage>
        <taxon>Bacteria</taxon>
        <taxon>Bacillati</taxon>
        <taxon>Bacillota</taxon>
        <taxon>Bacilli</taxon>
        <taxon>Bacillales</taxon>
        <taxon>Bacillaceae</taxon>
        <taxon>Neobacillus</taxon>
    </lineage>
</organism>
<dbReference type="EMBL" id="JAAIUV010000049">
    <property type="protein sequence ID" value="NEX80352.1"/>
    <property type="molecule type" value="Genomic_DNA"/>
</dbReference>